<dbReference type="Proteomes" id="UP000070412">
    <property type="component" value="Unassembled WGS sequence"/>
</dbReference>
<protein>
    <submittedName>
        <fullName evidence="3">Dehydrogenase/reductase SDR family member 4</fullName>
    </submittedName>
</protein>
<evidence type="ECO:0000313" key="4">
    <source>
        <dbReference type="EnsemblMetazoa" id="KAF7494055.1"/>
    </source>
</evidence>
<reference evidence="5" key="1">
    <citation type="journal article" date="2020" name="PLoS Negl. Trop. Dis.">
        <title>High-quality nuclear genome for Sarcoptes scabiei-A critical resource for a neglected parasite.</title>
        <authorList>
            <person name="Korhonen P.K."/>
            <person name="Gasser R.B."/>
            <person name="Ma G."/>
            <person name="Wang T."/>
            <person name="Stroehlein A.J."/>
            <person name="Young N.D."/>
            <person name="Ang C.S."/>
            <person name="Fernando D.D."/>
            <person name="Lu H.C."/>
            <person name="Taylor S."/>
            <person name="Reynolds S.L."/>
            <person name="Mofiz E."/>
            <person name="Najaraj S.H."/>
            <person name="Gowda H."/>
            <person name="Madugundu A."/>
            <person name="Renuse S."/>
            <person name="Holt D."/>
            <person name="Pandey A."/>
            <person name="Papenfuss A.T."/>
            <person name="Fischer K."/>
        </authorList>
    </citation>
    <scope>NUCLEOTIDE SEQUENCE [LARGE SCALE GENOMIC DNA]</scope>
</reference>
<dbReference type="SUPFAM" id="SSF51735">
    <property type="entry name" value="NAD(P)-binding Rossmann-fold domains"/>
    <property type="match status" value="1"/>
</dbReference>
<dbReference type="PANTHER" id="PTHR43943">
    <property type="entry name" value="DEHYDROGENASE/REDUCTASE (SDR FAMILY) MEMBER 4"/>
    <property type="match status" value="1"/>
</dbReference>
<proteinExistence type="inferred from homology"/>
<evidence type="ECO:0000313" key="3">
    <source>
        <dbReference type="EMBL" id="KAF7494055.1"/>
    </source>
</evidence>
<evidence type="ECO:0000313" key="5">
    <source>
        <dbReference type="Proteomes" id="UP000070412"/>
    </source>
</evidence>
<dbReference type="PRINTS" id="PR00081">
    <property type="entry name" value="GDHRDH"/>
</dbReference>
<name>A0A834VFT2_SARSC</name>
<dbReference type="Gene3D" id="3.40.50.720">
    <property type="entry name" value="NAD(P)-binding Rossmann-like Domain"/>
    <property type="match status" value="1"/>
</dbReference>
<dbReference type="InterPro" id="IPR020904">
    <property type="entry name" value="Sc_DH/Rdtase_CS"/>
</dbReference>
<dbReference type="FunFam" id="3.40.50.720:FF:000084">
    <property type="entry name" value="Short-chain dehydrogenase reductase"/>
    <property type="match status" value="1"/>
</dbReference>
<evidence type="ECO:0000256" key="2">
    <source>
        <dbReference type="ARBA" id="ARBA00023002"/>
    </source>
</evidence>
<organism evidence="3">
    <name type="scientific">Sarcoptes scabiei</name>
    <name type="common">Itch mite</name>
    <name type="synonym">Acarus scabiei</name>
    <dbReference type="NCBI Taxonomy" id="52283"/>
    <lineage>
        <taxon>Eukaryota</taxon>
        <taxon>Metazoa</taxon>
        <taxon>Ecdysozoa</taxon>
        <taxon>Arthropoda</taxon>
        <taxon>Chelicerata</taxon>
        <taxon>Arachnida</taxon>
        <taxon>Acari</taxon>
        <taxon>Acariformes</taxon>
        <taxon>Sarcoptiformes</taxon>
        <taxon>Astigmata</taxon>
        <taxon>Psoroptidia</taxon>
        <taxon>Sarcoptoidea</taxon>
        <taxon>Sarcoptidae</taxon>
        <taxon>Sarcoptinae</taxon>
        <taxon>Sarcoptes</taxon>
    </lineage>
</organism>
<dbReference type="PRINTS" id="PR00080">
    <property type="entry name" value="SDRFAMILY"/>
</dbReference>
<dbReference type="AlphaFoldDB" id="A0A834VFT2"/>
<dbReference type="Pfam" id="PF13561">
    <property type="entry name" value="adh_short_C2"/>
    <property type="match status" value="1"/>
</dbReference>
<comment type="similarity">
    <text evidence="1">Belongs to the short-chain dehydrogenases/reductases (SDR) family.</text>
</comment>
<dbReference type="PANTHER" id="PTHR43943:SF2">
    <property type="entry name" value="DEHYDROGENASE_REDUCTASE 4"/>
    <property type="match status" value="1"/>
</dbReference>
<sequence length="289" mass="31453">MFSNKSIRMSMKTFKLLHFNRYFSSVTSQPPVGKAKFNLSSKVALVTASTDGIGFSIAQRLAQSGATVLISSRKLANVERAVQQLKDEGLQSVDGLVCHVGNPDDRLKLVEYIKTKYNGLDIFVSNAATNPAVGPILDTEESVFDKIFEINVKSAFLMTKLLVPLMERRKGDKSIVYISSIAGYQIMPAIATYSVSKTALLGLTKAVALNCASMQIRVNCVCPGIIKTKFSQVLWQNDSFQDGFGSMALIDRVGESNEISSLVTFLVSEEASYITGESFVAAGGIYSRL</sequence>
<keyword evidence="5" id="KW-1185">Reference proteome</keyword>
<reference evidence="3" key="2">
    <citation type="submission" date="2020-01" db="EMBL/GenBank/DDBJ databases">
        <authorList>
            <person name="Korhonen P.K.K."/>
            <person name="Guangxu M.G."/>
            <person name="Wang T.W."/>
            <person name="Stroehlein A.J.S."/>
            <person name="Young N.D."/>
            <person name="Ang C.-S.A."/>
            <person name="Fernando D.W.F."/>
            <person name="Lu H.L."/>
            <person name="Taylor S.T."/>
            <person name="Ehtesham M.E.M."/>
            <person name="Najaraj S.H.N."/>
            <person name="Harsha G.H.G."/>
            <person name="Madugundu A.M."/>
            <person name="Renuse S.R."/>
            <person name="Holt D.H."/>
            <person name="Pandey A.P."/>
            <person name="Papenfuss A.P."/>
            <person name="Gasser R.B.G."/>
            <person name="Fischer K.F."/>
        </authorList>
    </citation>
    <scope>NUCLEOTIDE SEQUENCE</scope>
    <source>
        <strain evidence="3">SSS_KF_BRIS2020</strain>
    </source>
</reference>
<reference evidence="4" key="3">
    <citation type="submission" date="2022-06" db="UniProtKB">
        <authorList>
            <consortium name="EnsemblMetazoa"/>
        </authorList>
    </citation>
    <scope>IDENTIFICATION</scope>
</reference>
<dbReference type="GO" id="GO:0004090">
    <property type="term" value="F:carbonyl reductase (NADPH) activity"/>
    <property type="evidence" value="ECO:0007669"/>
    <property type="project" value="TreeGrafter"/>
</dbReference>
<evidence type="ECO:0000256" key="1">
    <source>
        <dbReference type="ARBA" id="ARBA00006484"/>
    </source>
</evidence>
<dbReference type="EnsemblMetazoa" id="SSS_7749s_mrna">
    <property type="protein sequence ID" value="KAF7494055.1"/>
    <property type="gene ID" value="SSS_7749"/>
</dbReference>
<dbReference type="OrthoDB" id="1669814at2759"/>
<keyword evidence="2" id="KW-0560">Oxidoreductase</keyword>
<gene>
    <name evidence="3" type="ORF">SSS_7749</name>
</gene>
<dbReference type="InterPro" id="IPR036291">
    <property type="entry name" value="NAD(P)-bd_dom_sf"/>
</dbReference>
<accession>A0A834VFT2</accession>
<dbReference type="InterPro" id="IPR002347">
    <property type="entry name" value="SDR_fam"/>
</dbReference>
<dbReference type="EMBL" id="WVUK01000054">
    <property type="protein sequence ID" value="KAF7494055.1"/>
    <property type="molecule type" value="Genomic_DNA"/>
</dbReference>
<dbReference type="PROSITE" id="PS00061">
    <property type="entry name" value="ADH_SHORT"/>
    <property type="match status" value="1"/>
</dbReference>